<keyword evidence="3" id="KW-1185">Reference proteome</keyword>
<organism evidence="2 3">
    <name type="scientific">Paenibacillus montanisoli</name>
    <dbReference type="NCBI Taxonomy" id="2081970"/>
    <lineage>
        <taxon>Bacteria</taxon>
        <taxon>Bacillati</taxon>
        <taxon>Bacillota</taxon>
        <taxon>Bacilli</taxon>
        <taxon>Bacillales</taxon>
        <taxon>Paenibacillaceae</taxon>
        <taxon>Paenibacillus</taxon>
    </lineage>
</organism>
<accession>A0A328TUY8</accession>
<protein>
    <submittedName>
        <fullName evidence="2">Glycosyltransferase family 1 protein</fullName>
    </submittedName>
</protein>
<dbReference type="Pfam" id="PF13524">
    <property type="entry name" value="Glyco_trans_1_2"/>
    <property type="match status" value="1"/>
</dbReference>
<dbReference type="EMBL" id="QLUW01000004">
    <property type="protein sequence ID" value="RAP74348.1"/>
    <property type="molecule type" value="Genomic_DNA"/>
</dbReference>
<gene>
    <name evidence="2" type="ORF">DL346_19890</name>
</gene>
<dbReference type="Proteomes" id="UP000249260">
    <property type="component" value="Unassembled WGS sequence"/>
</dbReference>
<evidence type="ECO:0000313" key="3">
    <source>
        <dbReference type="Proteomes" id="UP000249260"/>
    </source>
</evidence>
<dbReference type="OrthoDB" id="5121913at2"/>
<dbReference type="GO" id="GO:0016740">
    <property type="term" value="F:transferase activity"/>
    <property type="evidence" value="ECO:0007669"/>
    <property type="project" value="UniProtKB-KW"/>
</dbReference>
<feature type="domain" description="Spore protein YkvP/CgeB glycosyl transferase-like" evidence="1">
    <location>
        <begin position="201"/>
        <end position="300"/>
    </location>
</feature>
<evidence type="ECO:0000259" key="1">
    <source>
        <dbReference type="Pfam" id="PF13524"/>
    </source>
</evidence>
<reference evidence="2 3" key="1">
    <citation type="submission" date="2018-06" db="EMBL/GenBank/DDBJ databases">
        <title>Paenibacillus montanisoli sp. nov., isolated from mountain area soil.</title>
        <authorList>
            <person name="Wu M."/>
        </authorList>
    </citation>
    <scope>NUCLEOTIDE SEQUENCE [LARGE SCALE GENOMIC DNA]</scope>
    <source>
        <strain evidence="2 3">RA17</strain>
    </source>
</reference>
<dbReference type="InterPro" id="IPR055259">
    <property type="entry name" value="YkvP/CgeB_Glyco_trans-like"/>
</dbReference>
<dbReference type="RefSeq" id="WP_112884137.1">
    <property type="nucleotide sequence ID" value="NZ_QLUW01000004.1"/>
</dbReference>
<comment type="caution">
    <text evidence="2">The sequence shown here is derived from an EMBL/GenBank/DDBJ whole genome shotgun (WGS) entry which is preliminary data.</text>
</comment>
<proteinExistence type="predicted"/>
<keyword evidence="2" id="KW-0808">Transferase</keyword>
<name>A0A328TUY8_9BACL</name>
<dbReference type="AlphaFoldDB" id="A0A328TUY8"/>
<evidence type="ECO:0000313" key="2">
    <source>
        <dbReference type="EMBL" id="RAP74348.1"/>
    </source>
</evidence>
<sequence>MRKLKILYSTFDRRKNVIRYSEFFKQEVMKQHDVEVLFLEEETHINDVINSLNLTPDFIFFDDVLWNKPLHGLKDVKIPKGILFWDIQREQDIFRRFVHENHIDLVFSFYRDAFKGFYPELLHKFRWLPNYVDIEEFQDYQQNKEIDFLLMGAIHEETYPLRDKIAREMKGYPGFVHYEHPGYRNYEEEEEAQTRVGKYFSMAINKAKMFFTDDSCYQFPIAKYFEVPASKTLLLASGSKELEDLGFIDGVTFVEINGDNYLEKALYYLQHEEERNAITERGYRMVRERHTTQIRAKEFIQHIRDYLNTRDNWK</sequence>